<keyword evidence="12 15" id="KW-1133">Transmembrane helix</keyword>
<dbReference type="Pfam" id="PF00672">
    <property type="entry name" value="HAMP"/>
    <property type="match status" value="1"/>
</dbReference>
<evidence type="ECO:0000256" key="5">
    <source>
        <dbReference type="ARBA" id="ARBA00022519"/>
    </source>
</evidence>
<organism evidence="18 19">
    <name type="scientific">Sphingomonas suaedae</name>
    <dbReference type="NCBI Taxonomy" id="2599297"/>
    <lineage>
        <taxon>Bacteria</taxon>
        <taxon>Pseudomonadati</taxon>
        <taxon>Pseudomonadota</taxon>
        <taxon>Alphaproteobacteria</taxon>
        <taxon>Sphingomonadales</taxon>
        <taxon>Sphingomonadaceae</taxon>
        <taxon>Sphingomonas</taxon>
    </lineage>
</organism>
<proteinExistence type="predicted"/>
<dbReference type="Gene3D" id="1.10.287.130">
    <property type="match status" value="1"/>
</dbReference>
<keyword evidence="6" id="KW-0597">Phosphoprotein</keyword>
<dbReference type="InterPro" id="IPR003660">
    <property type="entry name" value="HAMP_dom"/>
</dbReference>
<dbReference type="GO" id="GO:0005886">
    <property type="term" value="C:plasma membrane"/>
    <property type="evidence" value="ECO:0007669"/>
    <property type="project" value="UniProtKB-SubCell"/>
</dbReference>
<keyword evidence="13" id="KW-0902">Two-component regulatory system</keyword>
<dbReference type="PROSITE" id="PS50885">
    <property type="entry name" value="HAMP"/>
    <property type="match status" value="1"/>
</dbReference>
<feature type="domain" description="HAMP" evidence="17">
    <location>
        <begin position="150"/>
        <end position="201"/>
    </location>
</feature>
<dbReference type="InterPro" id="IPR003661">
    <property type="entry name" value="HisK_dim/P_dom"/>
</dbReference>
<dbReference type="SUPFAM" id="SSF55874">
    <property type="entry name" value="ATPase domain of HSP90 chaperone/DNA topoisomerase II/histidine kinase"/>
    <property type="match status" value="1"/>
</dbReference>
<evidence type="ECO:0000256" key="3">
    <source>
        <dbReference type="ARBA" id="ARBA00012438"/>
    </source>
</evidence>
<accession>A0A518RLL8</accession>
<evidence type="ECO:0000256" key="12">
    <source>
        <dbReference type="ARBA" id="ARBA00022989"/>
    </source>
</evidence>
<dbReference type="SMART" id="SM00387">
    <property type="entry name" value="HATPase_c"/>
    <property type="match status" value="1"/>
</dbReference>
<dbReference type="GO" id="GO:0005524">
    <property type="term" value="F:ATP binding"/>
    <property type="evidence" value="ECO:0007669"/>
    <property type="project" value="UniProtKB-KW"/>
</dbReference>
<dbReference type="EC" id="2.7.13.3" evidence="3"/>
<evidence type="ECO:0000256" key="11">
    <source>
        <dbReference type="ARBA" id="ARBA00022840"/>
    </source>
</evidence>
<dbReference type="CDD" id="cd00082">
    <property type="entry name" value="HisKA"/>
    <property type="match status" value="1"/>
</dbReference>
<keyword evidence="10 18" id="KW-0418">Kinase</keyword>
<evidence type="ECO:0000256" key="10">
    <source>
        <dbReference type="ARBA" id="ARBA00022777"/>
    </source>
</evidence>
<evidence type="ECO:0000313" key="19">
    <source>
        <dbReference type="Proteomes" id="UP000318055"/>
    </source>
</evidence>
<name>A0A518RLL8_9SPHN</name>
<evidence type="ECO:0000256" key="9">
    <source>
        <dbReference type="ARBA" id="ARBA00022741"/>
    </source>
</evidence>
<evidence type="ECO:0000256" key="8">
    <source>
        <dbReference type="ARBA" id="ARBA00022692"/>
    </source>
</evidence>
<dbReference type="SMART" id="SM00388">
    <property type="entry name" value="HisKA"/>
    <property type="match status" value="1"/>
</dbReference>
<dbReference type="EMBL" id="CP042239">
    <property type="protein sequence ID" value="QDX28339.1"/>
    <property type="molecule type" value="Genomic_DNA"/>
</dbReference>
<dbReference type="InterPro" id="IPR003594">
    <property type="entry name" value="HATPase_dom"/>
</dbReference>
<keyword evidence="7" id="KW-0808">Transferase</keyword>
<dbReference type="PROSITE" id="PS50109">
    <property type="entry name" value="HIS_KIN"/>
    <property type="match status" value="1"/>
</dbReference>
<comment type="catalytic activity">
    <reaction evidence="1">
        <text>ATP + protein L-histidine = ADP + protein N-phospho-L-histidine.</text>
        <dbReference type="EC" id="2.7.13.3"/>
    </reaction>
</comment>
<evidence type="ECO:0000256" key="4">
    <source>
        <dbReference type="ARBA" id="ARBA00022475"/>
    </source>
</evidence>
<keyword evidence="14 15" id="KW-0472">Membrane</keyword>
<reference evidence="18 19" key="1">
    <citation type="submission" date="2019-07" db="EMBL/GenBank/DDBJ databases">
        <title>Sphingomonas alkalisoli sp. nov., isolated from rhizosphere soil of Suaedae salsa.</title>
        <authorList>
            <person name="Zhang H."/>
            <person name="Xu L."/>
            <person name="Zhang J.-X."/>
            <person name="Sun J.-Q."/>
        </authorList>
    </citation>
    <scope>NUCLEOTIDE SEQUENCE [LARGE SCALE GENOMIC DNA]</scope>
    <source>
        <strain evidence="18 19">XS-10</strain>
    </source>
</reference>
<evidence type="ECO:0000256" key="14">
    <source>
        <dbReference type="ARBA" id="ARBA00023136"/>
    </source>
</evidence>
<evidence type="ECO:0000256" key="6">
    <source>
        <dbReference type="ARBA" id="ARBA00022553"/>
    </source>
</evidence>
<dbReference type="SUPFAM" id="SSF47384">
    <property type="entry name" value="Homodimeric domain of signal transducing histidine kinase"/>
    <property type="match status" value="1"/>
</dbReference>
<dbReference type="AlphaFoldDB" id="A0A518RLL8"/>
<comment type="subcellular location">
    <subcellularLocation>
        <location evidence="2">Cell inner membrane</location>
        <topology evidence="2">Multi-pass membrane protein</topology>
    </subcellularLocation>
</comment>
<evidence type="ECO:0000256" key="1">
    <source>
        <dbReference type="ARBA" id="ARBA00000085"/>
    </source>
</evidence>
<evidence type="ECO:0000313" key="18">
    <source>
        <dbReference type="EMBL" id="QDX28339.1"/>
    </source>
</evidence>
<feature type="domain" description="Histidine kinase" evidence="16">
    <location>
        <begin position="209"/>
        <end position="405"/>
    </location>
</feature>
<sequence length="405" mass="42862">MILSVIVATLVMFVVTFRGPPPQSGPVSVAQIARALRGGPLPESGLPLELRQQREAPLNLPRNHEVPAGRAALAKAMKVPESRVRLWAMKSQRRADELHGPFVATYRTADGWRIVRTPSPALFTRWHKATLVAMAAAVLVLGGLGWALAGAISRPIRRLGEAAARSRLGMPVDIPRGGPREVDALAVSLAAMQDRLAEGVEGRTAMLAAIAHDLGTPLARIAFWVEQLPDPARERASADIDEMRAMLQAALRFARDERIGEARVKVEIGSLVEALAEDMAATGAPVETAGGPRAVVRGDPAALRRMLTNLVENAVRYGNGATIGWTIEAGSVELHIDDSGPGFDPAKAASLFTPFVRGDPSRNRATGGTGLGLAIARSIAQAHGGEIALGNHPGGGRVTIRLPQD</sequence>
<dbReference type="CDD" id="cd00075">
    <property type="entry name" value="HATPase"/>
    <property type="match status" value="1"/>
</dbReference>
<keyword evidence="19" id="KW-1185">Reference proteome</keyword>
<evidence type="ECO:0000256" key="15">
    <source>
        <dbReference type="SAM" id="Phobius"/>
    </source>
</evidence>
<evidence type="ECO:0000259" key="16">
    <source>
        <dbReference type="PROSITE" id="PS50109"/>
    </source>
</evidence>
<dbReference type="Pfam" id="PF02518">
    <property type="entry name" value="HATPase_c"/>
    <property type="match status" value="1"/>
</dbReference>
<dbReference type="KEGG" id="ssua:FPZ54_16545"/>
<dbReference type="Proteomes" id="UP000318055">
    <property type="component" value="Chromosome"/>
</dbReference>
<evidence type="ECO:0000259" key="17">
    <source>
        <dbReference type="PROSITE" id="PS50885"/>
    </source>
</evidence>
<dbReference type="PANTHER" id="PTHR44936:SF5">
    <property type="entry name" value="SENSOR HISTIDINE KINASE ENVZ"/>
    <property type="match status" value="1"/>
</dbReference>
<dbReference type="PANTHER" id="PTHR44936">
    <property type="entry name" value="SENSOR PROTEIN CREC"/>
    <property type="match status" value="1"/>
</dbReference>
<evidence type="ECO:0000256" key="7">
    <source>
        <dbReference type="ARBA" id="ARBA00022679"/>
    </source>
</evidence>
<keyword evidence="4" id="KW-1003">Cell membrane</keyword>
<keyword evidence="5" id="KW-0997">Cell inner membrane</keyword>
<dbReference type="InterPro" id="IPR036097">
    <property type="entry name" value="HisK_dim/P_sf"/>
</dbReference>
<dbReference type="OrthoDB" id="9804645at2"/>
<gene>
    <name evidence="18" type="ORF">FPZ54_16545</name>
</gene>
<dbReference type="InterPro" id="IPR005467">
    <property type="entry name" value="His_kinase_dom"/>
</dbReference>
<dbReference type="InterPro" id="IPR050980">
    <property type="entry name" value="2C_sensor_his_kinase"/>
</dbReference>
<protein>
    <recommendedName>
        <fullName evidence="3">histidine kinase</fullName>
        <ecNumber evidence="3">2.7.13.3</ecNumber>
    </recommendedName>
</protein>
<dbReference type="GO" id="GO:0000155">
    <property type="term" value="F:phosphorelay sensor kinase activity"/>
    <property type="evidence" value="ECO:0007669"/>
    <property type="project" value="InterPro"/>
</dbReference>
<keyword evidence="9" id="KW-0547">Nucleotide-binding</keyword>
<dbReference type="PRINTS" id="PR00344">
    <property type="entry name" value="BCTRLSENSOR"/>
</dbReference>
<evidence type="ECO:0000256" key="13">
    <source>
        <dbReference type="ARBA" id="ARBA00023012"/>
    </source>
</evidence>
<keyword evidence="11" id="KW-0067">ATP-binding</keyword>
<dbReference type="InterPro" id="IPR004358">
    <property type="entry name" value="Sig_transdc_His_kin-like_C"/>
</dbReference>
<feature type="transmembrane region" description="Helical" evidence="15">
    <location>
        <begin position="129"/>
        <end position="149"/>
    </location>
</feature>
<dbReference type="Gene3D" id="3.30.565.10">
    <property type="entry name" value="Histidine kinase-like ATPase, C-terminal domain"/>
    <property type="match status" value="1"/>
</dbReference>
<keyword evidence="8 15" id="KW-0812">Transmembrane</keyword>
<dbReference type="InterPro" id="IPR036890">
    <property type="entry name" value="HATPase_C_sf"/>
</dbReference>
<evidence type="ECO:0000256" key="2">
    <source>
        <dbReference type="ARBA" id="ARBA00004429"/>
    </source>
</evidence>